<dbReference type="KEGG" id="fll:EI427_23740"/>
<organism evidence="1 2">
    <name type="scientific">Flammeovirga pectinis</name>
    <dbReference type="NCBI Taxonomy" id="2494373"/>
    <lineage>
        <taxon>Bacteria</taxon>
        <taxon>Pseudomonadati</taxon>
        <taxon>Bacteroidota</taxon>
        <taxon>Cytophagia</taxon>
        <taxon>Cytophagales</taxon>
        <taxon>Flammeovirgaceae</taxon>
        <taxon>Flammeovirga</taxon>
    </lineage>
</organism>
<evidence type="ECO:0000313" key="1">
    <source>
        <dbReference type="EMBL" id="AZQ65229.1"/>
    </source>
</evidence>
<dbReference type="OrthoDB" id="1375276at2"/>
<name>A0A3Q9FV21_9BACT</name>
<dbReference type="AlphaFoldDB" id="A0A3Q9FV21"/>
<evidence type="ECO:0000313" key="2">
    <source>
        <dbReference type="Proteomes" id="UP000267268"/>
    </source>
</evidence>
<dbReference type="RefSeq" id="WP_126619746.1">
    <property type="nucleotide sequence ID" value="NZ_CP034563.1"/>
</dbReference>
<sequence length="185" mass="22508">MINLTDKNIAKELHKKEMFNRDTKEDFDLSLLNKIFNIKHFLIYNFQNYDYQYNIGLLLTFPDLFIHLNTKDWIYIIEKNSQRERRNITDYRLLNEYGNFSDLIFLSRYLCIDSIDLVFREAINITVKDRLYIKAFFSKFEYLLSISESELESDLMDFYCISLNELLKYRDLLLENGFNKKKSQY</sequence>
<protein>
    <submittedName>
        <fullName evidence="1">Uncharacterized protein</fullName>
    </submittedName>
</protein>
<dbReference type="EMBL" id="CP034563">
    <property type="protein sequence ID" value="AZQ65229.1"/>
    <property type="molecule type" value="Genomic_DNA"/>
</dbReference>
<proteinExistence type="predicted"/>
<accession>A0A3Q9FV21</accession>
<reference evidence="1 2" key="1">
    <citation type="submission" date="2018-12" db="EMBL/GenBank/DDBJ databases">
        <title>Flammeovirga pectinis sp. nov., isolated from the gut of the Korean scallop, Patinopecten yessoensis.</title>
        <authorList>
            <person name="Bae J.-W."/>
            <person name="Jeong Y.-S."/>
            <person name="Kang W."/>
        </authorList>
    </citation>
    <scope>NUCLEOTIDE SEQUENCE [LARGE SCALE GENOMIC DNA]</scope>
    <source>
        <strain evidence="1 2">L12M1</strain>
    </source>
</reference>
<keyword evidence="2" id="KW-1185">Reference proteome</keyword>
<gene>
    <name evidence="1" type="ORF">EI427_23740</name>
</gene>
<dbReference type="Proteomes" id="UP000267268">
    <property type="component" value="Chromosome 2"/>
</dbReference>